<dbReference type="InterPro" id="IPR029044">
    <property type="entry name" value="Nucleotide-diphossugar_trans"/>
</dbReference>
<proteinExistence type="predicted"/>
<evidence type="ECO:0008006" key="2">
    <source>
        <dbReference type="Google" id="ProtNLM"/>
    </source>
</evidence>
<name>A0A0F9VEN0_9ZZZZ</name>
<evidence type="ECO:0000313" key="1">
    <source>
        <dbReference type="EMBL" id="KKO03611.1"/>
    </source>
</evidence>
<dbReference type="EMBL" id="LAZR01000026">
    <property type="protein sequence ID" value="KKO03611.1"/>
    <property type="molecule type" value="Genomic_DNA"/>
</dbReference>
<dbReference type="Gene3D" id="3.90.550.10">
    <property type="entry name" value="Spore Coat Polysaccharide Biosynthesis Protein SpsA, Chain A"/>
    <property type="match status" value="1"/>
</dbReference>
<dbReference type="AlphaFoldDB" id="A0A0F9VEN0"/>
<dbReference type="SUPFAM" id="SSF53448">
    <property type="entry name" value="Nucleotide-diphospho-sugar transferases"/>
    <property type="match status" value="1"/>
</dbReference>
<reference evidence="1" key="1">
    <citation type="journal article" date="2015" name="Nature">
        <title>Complex archaea that bridge the gap between prokaryotes and eukaryotes.</title>
        <authorList>
            <person name="Spang A."/>
            <person name="Saw J.H."/>
            <person name="Jorgensen S.L."/>
            <person name="Zaremba-Niedzwiedzka K."/>
            <person name="Martijn J."/>
            <person name="Lind A.E."/>
            <person name="van Eijk R."/>
            <person name="Schleper C."/>
            <person name="Guy L."/>
            <person name="Ettema T.J."/>
        </authorList>
    </citation>
    <scope>NUCLEOTIDE SEQUENCE</scope>
</reference>
<sequence length="337" mass="38094">MHSILIPHRSRSRHLRLCVWSICRSARQCGLGVPPAGRADWEIIVIDNSTHGSAPDQAAPEAECSLADVGLLDRRVTIICDNSEMPIFNKSVLYNRGIEAAGVTDAADRPRQRCGNDVLTFLDCDAIVGPEWMLGARALSDRRITRLCYRVRYLNSGVGQGLLTQWPLERERIDDLFSRYNEHRLGYEAYGDADRNHPSRRGGRGRTSDYWRGRLRDNGSSALTDGEDNPHGNSQFSIRRDALGDIRYDEAYVGRGFGDLDINRRIAAAHGENYRGAIDYRPARCLLHLTHSYLADWRTSQSHQKNRLRYRQLKRTLAQRTSVSVPQPAPAQRTVDA</sequence>
<accession>A0A0F9VEN0</accession>
<dbReference type="CDD" id="cd00761">
    <property type="entry name" value="Glyco_tranf_GTA_type"/>
    <property type="match status" value="1"/>
</dbReference>
<protein>
    <recommendedName>
        <fullName evidence="2">Glycosyltransferase 2-like domain-containing protein</fullName>
    </recommendedName>
</protein>
<gene>
    <name evidence="1" type="ORF">LCGC14_0095380</name>
</gene>
<organism evidence="1">
    <name type="scientific">marine sediment metagenome</name>
    <dbReference type="NCBI Taxonomy" id="412755"/>
    <lineage>
        <taxon>unclassified sequences</taxon>
        <taxon>metagenomes</taxon>
        <taxon>ecological metagenomes</taxon>
    </lineage>
</organism>
<comment type="caution">
    <text evidence="1">The sequence shown here is derived from an EMBL/GenBank/DDBJ whole genome shotgun (WGS) entry which is preliminary data.</text>
</comment>